<feature type="compositionally biased region" description="Low complexity" evidence="1">
    <location>
        <begin position="204"/>
        <end position="216"/>
    </location>
</feature>
<feature type="region of interest" description="Disordered" evidence="1">
    <location>
        <begin position="160"/>
        <end position="263"/>
    </location>
</feature>
<gene>
    <name evidence="2" type="ORF">UFOPK3564_02943</name>
</gene>
<name>A0A6J7JDV2_9ZZZZ</name>
<dbReference type="AlphaFoldDB" id="A0A6J7JDV2"/>
<reference evidence="2" key="1">
    <citation type="submission" date="2020-05" db="EMBL/GenBank/DDBJ databases">
        <authorList>
            <person name="Chiriac C."/>
            <person name="Salcher M."/>
            <person name="Ghai R."/>
            <person name="Kavagutti S V."/>
        </authorList>
    </citation>
    <scope>NUCLEOTIDE SEQUENCE</scope>
</reference>
<sequence length="362" mass="35993">MPTASAGDPSSPAGAPGPGATPVSGRRTGMDQAASGDGGRSRVTWTSPSQPSVGLVKAIPSVTAWNAADTDQVVPSKVAYRAVSVPTGPMTRVPSPGPAYAWPVASSRRSKPSGPSQAPPSQNVRVPWSATFIVTLRSSPPWRKVPSSQTPSVVAVAACPPGRGRTAVMPSAGVAAAANRGAPSGRSRQRAAAPSPSRRKSTKPRPAATSARASSHAPPPSTVPSATAVSPSCASRRVSASSQPAGAVVPSSATQIGSRVHAVPSQRATAVCSGRPSIAAKPSVRPSSCARAAIAVPDSASAGSGPSAGRTTVASGAGATRVGPVASRVRTTRCSSSGREVSVPVRNRPPRAVTRPSPTVPA</sequence>
<feature type="compositionally biased region" description="Low complexity" evidence="1">
    <location>
        <begin position="299"/>
        <end position="309"/>
    </location>
</feature>
<accession>A0A6J7JDV2</accession>
<feature type="region of interest" description="Disordered" evidence="1">
    <location>
        <begin position="86"/>
        <end position="124"/>
    </location>
</feature>
<feature type="region of interest" description="Disordered" evidence="1">
    <location>
        <begin position="297"/>
        <end position="362"/>
    </location>
</feature>
<feature type="compositionally biased region" description="Polar residues" evidence="1">
    <location>
        <begin position="43"/>
        <end position="52"/>
    </location>
</feature>
<feature type="compositionally biased region" description="Low complexity" evidence="1">
    <location>
        <begin position="1"/>
        <end position="25"/>
    </location>
</feature>
<feature type="compositionally biased region" description="Low complexity" evidence="1">
    <location>
        <begin position="223"/>
        <end position="232"/>
    </location>
</feature>
<protein>
    <submittedName>
        <fullName evidence="2">Unannotated protein</fullName>
    </submittedName>
</protein>
<feature type="compositionally biased region" description="Polar residues" evidence="1">
    <location>
        <begin position="113"/>
        <end position="124"/>
    </location>
</feature>
<organism evidence="2">
    <name type="scientific">freshwater metagenome</name>
    <dbReference type="NCBI Taxonomy" id="449393"/>
    <lineage>
        <taxon>unclassified sequences</taxon>
        <taxon>metagenomes</taxon>
        <taxon>ecological metagenomes</taxon>
    </lineage>
</organism>
<feature type="region of interest" description="Disordered" evidence="1">
    <location>
        <begin position="1"/>
        <end position="53"/>
    </location>
</feature>
<evidence type="ECO:0000313" key="2">
    <source>
        <dbReference type="EMBL" id="CAB4940917.1"/>
    </source>
</evidence>
<dbReference type="EMBL" id="CAFBMK010000244">
    <property type="protein sequence ID" value="CAB4940917.1"/>
    <property type="molecule type" value="Genomic_DNA"/>
</dbReference>
<feature type="compositionally biased region" description="Low complexity" evidence="1">
    <location>
        <begin position="167"/>
        <end position="196"/>
    </location>
</feature>
<proteinExistence type="predicted"/>
<evidence type="ECO:0000256" key="1">
    <source>
        <dbReference type="SAM" id="MobiDB-lite"/>
    </source>
</evidence>